<keyword evidence="2" id="KW-0732">Signal</keyword>
<evidence type="ECO:0000313" key="4">
    <source>
        <dbReference type="EMBL" id="BDD11911.1"/>
    </source>
</evidence>
<organism evidence="4 5">
    <name type="scientific">Fulvitalea axinellae</name>
    <dbReference type="NCBI Taxonomy" id="1182444"/>
    <lineage>
        <taxon>Bacteria</taxon>
        <taxon>Pseudomonadati</taxon>
        <taxon>Bacteroidota</taxon>
        <taxon>Cytophagia</taxon>
        <taxon>Cytophagales</taxon>
        <taxon>Persicobacteraceae</taxon>
        <taxon>Fulvitalea</taxon>
    </lineage>
</organism>
<dbReference type="PANTHER" id="PTHR10166">
    <property type="entry name" value="VOLTAGE-DEPENDENT CALCIUM CHANNEL SUBUNIT ALPHA-2/DELTA-RELATED"/>
    <property type="match status" value="1"/>
</dbReference>
<dbReference type="InterPro" id="IPR002035">
    <property type="entry name" value="VWF_A"/>
</dbReference>
<evidence type="ECO:0000313" key="5">
    <source>
        <dbReference type="Proteomes" id="UP001348817"/>
    </source>
</evidence>
<dbReference type="SUPFAM" id="SSF53300">
    <property type="entry name" value="vWA-like"/>
    <property type="match status" value="1"/>
</dbReference>
<dbReference type="EMBL" id="AP025316">
    <property type="protein sequence ID" value="BDD11911.1"/>
    <property type="molecule type" value="Genomic_DNA"/>
</dbReference>
<feature type="chain" id="PRO_5043538123" description="VWFA domain-containing protein" evidence="2">
    <location>
        <begin position="22"/>
        <end position="555"/>
    </location>
</feature>
<dbReference type="AlphaFoldDB" id="A0AAU9CRY7"/>
<dbReference type="SMART" id="SM00327">
    <property type="entry name" value="VWA"/>
    <property type="match status" value="1"/>
</dbReference>
<feature type="region of interest" description="Disordered" evidence="1">
    <location>
        <begin position="333"/>
        <end position="375"/>
    </location>
</feature>
<keyword evidence="4" id="KW-0614">Plasmid</keyword>
<dbReference type="PANTHER" id="PTHR10166:SF37">
    <property type="entry name" value="STOLID, ISOFORM H"/>
    <property type="match status" value="1"/>
</dbReference>
<reference evidence="4 5" key="1">
    <citation type="submission" date="2021-12" db="EMBL/GenBank/DDBJ databases">
        <title>Genome sequencing of bacteria with rrn-lacking chromosome and rrn-plasmid.</title>
        <authorList>
            <person name="Anda M."/>
            <person name="Iwasaki W."/>
        </authorList>
    </citation>
    <scope>NUCLEOTIDE SEQUENCE [LARGE SCALE GENOMIC DNA]</scope>
    <source>
        <strain evidence="4 5">DSM 100852</strain>
        <plasmid evidence="4 5">pFA2</plasmid>
    </source>
</reference>
<keyword evidence="5" id="KW-1185">Reference proteome</keyword>
<geneLocation type="plasmid" evidence="4 5">
    <name>pFA2</name>
</geneLocation>
<proteinExistence type="predicted"/>
<dbReference type="RefSeq" id="WP_338395312.1">
    <property type="nucleotide sequence ID" value="NZ_AP025316.1"/>
</dbReference>
<feature type="compositionally biased region" description="Basic and acidic residues" evidence="1">
    <location>
        <begin position="339"/>
        <end position="365"/>
    </location>
</feature>
<evidence type="ECO:0000259" key="3">
    <source>
        <dbReference type="PROSITE" id="PS50234"/>
    </source>
</evidence>
<dbReference type="Proteomes" id="UP001348817">
    <property type="component" value="Plasmid pFA2"/>
</dbReference>
<dbReference type="InterPro" id="IPR036465">
    <property type="entry name" value="vWFA_dom_sf"/>
</dbReference>
<protein>
    <recommendedName>
        <fullName evidence="3">VWFA domain-containing protein</fullName>
    </recommendedName>
</protein>
<accession>A0AAU9CRY7</accession>
<dbReference type="Pfam" id="PF13519">
    <property type="entry name" value="VWA_2"/>
    <property type="match status" value="1"/>
</dbReference>
<evidence type="ECO:0000256" key="2">
    <source>
        <dbReference type="SAM" id="SignalP"/>
    </source>
</evidence>
<dbReference type="Gene3D" id="3.40.50.410">
    <property type="entry name" value="von Willebrand factor, type A domain"/>
    <property type="match status" value="1"/>
</dbReference>
<evidence type="ECO:0000256" key="1">
    <source>
        <dbReference type="SAM" id="MobiDB-lite"/>
    </source>
</evidence>
<dbReference type="KEGG" id="fax:FUAX_43430"/>
<sequence length="555" mass="64252">MIKKISIFVLLFFFAFGAIHAQDAQTRASVMPAVNKIITGINMLTYRTRIYPKFYGQYYRRYLKTEKDFKGPFHKKDFRIWIKKTRFQDAKESVKHLPGNWPDIFQKDLEALDKLQVSEPALNDSLEILTKDQALRGALHKEVKEKVFRLMITYPTEHKVLMEKIYRQLTEISSKYPKPDKSNPWVRSGDLMLESIENSLKVLAALKKEQPPQVYKRYLDRVDSIASTLKSGRDELLQGLKTYPGNGIDPYSNFDWFVRELTKFANSVRTYKKTYRHSHHNTALLHYNNVVGVYNRFVVLSADSTNQKVPPAFLIKHIYKKWFVKIEAEESESDQPDAGVKEQERKPRELVSEVRKPQQKAEKPSRPLPNNITENLNMEGFRPNNLILLLDVSGSMNKPGRLPLFKEALKQVSSIMRKEDVFTVVLYSNNAQVLFERKPFTSKKVLKQLLALSSKGKTNAILGIEKAYQLANQAFDASQNNRILMITDGDFTLPHRLFQTVKSHNERVQFSVFDFGERKGKNDNLRHLAKFGKGSYVPISQDNHISALLYELRAK</sequence>
<dbReference type="InterPro" id="IPR051173">
    <property type="entry name" value="Ca_channel_alpha-2/delta"/>
</dbReference>
<feature type="domain" description="VWFA" evidence="3">
    <location>
        <begin position="385"/>
        <end position="555"/>
    </location>
</feature>
<name>A0AAU9CRY7_9BACT</name>
<feature type="signal peptide" evidence="2">
    <location>
        <begin position="1"/>
        <end position="21"/>
    </location>
</feature>
<dbReference type="PROSITE" id="PS50234">
    <property type="entry name" value="VWFA"/>
    <property type="match status" value="1"/>
</dbReference>
<gene>
    <name evidence="4" type="ORF">FUAX_43430</name>
</gene>